<dbReference type="PANTHER" id="PTHR33021">
    <property type="entry name" value="BLUE COPPER PROTEIN"/>
    <property type="match status" value="1"/>
</dbReference>
<dbReference type="GO" id="GO:0009055">
    <property type="term" value="F:electron transfer activity"/>
    <property type="evidence" value="ECO:0007669"/>
    <property type="project" value="InterPro"/>
</dbReference>
<feature type="domain" description="Phytocyanin" evidence="11">
    <location>
        <begin position="103"/>
        <end position="204"/>
    </location>
</feature>
<dbReference type="PROSITE" id="PS51485">
    <property type="entry name" value="PHYTOCYANIN"/>
    <property type="match status" value="1"/>
</dbReference>
<dbReference type="GO" id="GO:0098552">
    <property type="term" value="C:side of membrane"/>
    <property type="evidence" value="ECO:0007669"/>
    <property type="project" value="UniProtKB-KW"/>
</dbReference>
<keyword evidence="5" id="KW-1015">Disulfide bond</keyword>
<evidence type="ECO:0000256" key="10">
    <source>
        <dbReference type="SAM" id="MobiDB-lite"/>
    </source>
</evidence>
<evidence type="ECO:0000256" key="1">
    <source>
        <dbReference type="ARBA" id="ARBA00004589"/>
    </source>
</evidence>
<evidence type="ECO:0000256" key="5">
    <source>
        <dbReference type="ARBA" id="ARBA00023157"/>
    </source>
</evidence>
<feature type="compositionally biased region" description="Pro residues" evidence="10">
    <location>
        <begin position="212"/>
        <end position="240"/>
    </location>
</feature>
<dbReference type="AlphaFoldDB" id="A0A1D1XSZ8"/>
<keyword evidence="6" id="KW-0325">Glycoprotein</keyword>
<reference evidence="12" key="1">
    <citation type="submission" date="2015-07" db="EMBL/GenBank/DDBJ databases">
        <title>Transcriptome Assembly of Anthurium amnicola.</title>
        <authorList>
            <person name="Suzuki J."/>
        </authorList>
    </citation>
    <scope>NUCLEOTIDE SEQUENCE</scope>
</reference>
<dbReference type="Gene3D" id="2.60.40.420">
    <property type="entry name" value="Cupredoxins - blue copper proteins"/>
    <property type="match status" value="1"/>
</dbReference>
<comment type="subcellular location">
    <subcellularLocation>
        <location evidence="9">Endomembrane system</location>
        <topology evidence="9">Lipid-anchor</topology>
    </subcellularLocation>
    <subcellularLocation>
        <location evidence="1">Membrane</location>
        <topology evidence="1">Lipid-anchor</topology>
        <topology evidence="1">GPI-anchor</topology>
    </subcellularLocation>
</comment>
<evidence type="ECO:0000313" key="12">
    <source>
        <dbReference type="EMBL" id="JAT45509.1"/>
    </source>
</evidence>
<keyword evidence="4" id="KW-0472">Membrane</keyword>
<dbReference type="GO" id="GO:0012505">
    <property type="term" value="C:endomembrane system"/>
    <property type="evidence" value="ECO:0007669"/>
    <property type="project" value="UniProtKB-SubCell"/>
</dbReference>
<organism evidence="12">
    <name type="scientific">Anthurium amnicola</name>
    <dbReference type="NCBI Taxonomy" id="1678845"/>
    <lineage>
        <taxon>Eukaryota</taxon>
        <taxon>Viridiplantae</taxon>
        <taxon>Streptophyta</taxon>
        <taxon>Embryophyta</taxon>
        <taxon>Tracheophyta</taxon>
        <taxon>Spermatophyta</taxon>
        <taxon>Magnoliopsida</taxon>
        <taxon>Liliopsida</taxon>
        <taxon>Araceae</taxon>
        <taxon>Pothoideae</taxon>
        <taxon>Potheae</taxon>
        <taxon>Anthurium</taxon>
    </lineage>
</organism>
<dbReference type="PANTHER" id="PTHR33021:SF14">
    <property type="entry name" value="OS01G0272700 PROTEIN"/>
    <property type="match status" value="1"/>
</dbReference>
<keyword evidence="3" id="KW-0732">Signal</keyword>
<evidence type="ECO:0000256" key="8">
    <source>
        <dbReference type="ARBA" id="ARBA00035011"/>
    </source>
</evidence>
<feature type="region of interest" description="Disordered" evidence="10">
    <location>
        <begin position="210"/>
        <end position="310"/>
    </location>
</feature>
<evidence type="ECO:0000259" key="11">
    <source>
        <dbReference type="PROSITE" id="PS51485"/>
    </source>
</evidence>
<sequence length="310" mass="32065">ARWSKCCTYMNGISPQFPIQARHTPPLPVVSSGLLLVFRQSASPPSNTLVLLISPHLQFPHPSSPSKHRDGFQQREMEATSWLLRLAAVLAMATTLMGPSHAYNFYVGGRDGWVQNPSESYSSWSGRNRFQVNDTLVFRYNKGVDSVLVVDAAAFRACNTTNPMRRLDGGDSVFRLDRSGPFFFVSGVPGRCQSGQKLLVVVLAIRGGGKPPSTPPPLPSPSGAPSPGPFAAPSPSPTGAPSPSTSQHSPAPSPSTSPAGTPTPAATAGGPGSSAPAGEPSSEVPLAPEQGPPGASSGRVAAAPAWGGAA</sequence>
<keyword evidence="2" id="KW-0336">GPI-anchor</keyword>
<protein>
    <submittedName>
        <fullName evidence="12">Early nodulin-like protein 1</fullName>
    </submittedName>
</protein>
<dbReference type="Pfam" id="PF02298">
    <property type="entry name" value="Cu_bind_like"/>
    <property type="match status" value="1"/>
</dbReference>
<evidence type="ECO:0000256" key="3">
    <source>
        <dbReference type="ARBA" id="ARBA00022729"/>
    </source>
</evidence>
<dbReference type="SUPFAM" id="SSF49503">
    <property type="entry name" value="Cupredoxins"/>
    <property type="match status" value="1"/>
</dbReference>
<dbReference type="FunFam" id="2.60.40.420:FF:000010">
    <property type="entry name" value="Early nodulin-like protein 1"/>
    <property type="match status" value="1"/>
</dbReference>
<dbReference type="InterPro" id="IPR008972">
    <property type="entry name" value="Cupredoxin"/>
</dbReference>
<gene>
    <name evidence="12" type="primary">ENODL1_1</name>
    <name evidence="12" type="ORF">g.34009</name>
</gene>
<name>A0A1D1XSZ8_9ARAE</name>
<dbReference type="CDD" id="cd11019">
    <property type="entry name" value="OsENODL1_like"/>
    <property type="match status" value="1"/>
</dbReference>
<dbReference type="GO" id="GO:0005886">
    <property type="term" value="C:plasma membrane"/>
    <property type="evidence" value="ECO:0007669"/>
    <property type="project" value="TreeGrafter"/>
</dbReference>
<comment type="similarity">
    <text evidence="8">Belongs to the early nodulin-like (ENODL) family.</text>
</comment>
<feature type="non-terminal residue" evidence="12">
    <location>
        <position position="310"/>
    </location>
</feature>
<evidence type="ECO:0000256" key="4">
    <source>
        <dbReference type="ARBA" id="ARBA00023136"/>
    </source>
</evidence>
<dbReference type="InterPro" id="IPR039391">
    <property type="entry name" value="Phytocyanin-like"/>
</dbReference>
<evidence type="ECO:0000256" key="2">
    <source>
        <dbReference type="ARBA" id="ARBA00022622"/>
    </source>
</evidence>
<proteinExistence type="inferred from homology"/>
<evidence type="ECO:0000256" key="9">
    <source>
        <dbReference type="ARBA" id="ARBA00037868"/>
    </source>
</evidence>
<evidence type="ECO:0000256" key="6">
    <source>
        <dbReference type="ARBA" id="ARBA00023180"/>
    </source>
</evidence>
<accession>A0A1D1XSZ8</accession>
<evidence type="ECO:0000256" key="7">
    <source>
        <dbReference type="ARBA" id="ARBA00023288"/>
    </source>
</evidence>
<dbReference type="EMBL" id="GDJX01022427">
    <property type="protein sequence ID" value="JAT45509.1"/>
    <property type="molecule type" value="Transcribed_RNA"/>
</dbReference>
<feature type="non-terminal residue" evidence="12">
    <location>
        <position position="1"/>
    </location>
</feature>
<keyword evidence="7" id="KW-0449">Lipoprotein</keyword>
<dbReference type="InterPro" id="IPR041846">
    <property type="entry name" value="ENL_dom"/>
</dbReference>
<dbReference type="InterPro" id="IPR003245">
    <property type="entry name" value="Phytocyanin_dom"/>
</dbReference>
<feature type="compositionally biased region" description="Low complexity" evidence="10">
    <location>
        <begin position="241"/>
        <end position="282"/>
    </location>
</feature>
<feature type="compositionally biased region" description="Low complexity" evidence="10">
    <location>
        <begin position="301"/>
        <end position="310"/>
    </location>
</feature>